<dbReference type="GO" id="GO:0031965">
    <property type="term" value="C:nuclear membrane"/>
    <property type="evidence" value="ECO:0007669"/>
    <property type="project" value="UniProtKB-SubCell"/>
</dbReference>
<evidence type="ECO:0000313" key="18">
    <source>
        <dbReference type="Proteomes" id="UP000024635"/>
    </source>
</evidence>
<dbReference type="FunFam" id="1.10.418.10:FF:000099">
    <property type="entry name" value="Nuclear anchorage protein 1"/>
    <property type="match status" value="1"/>
</dbReference>
<comment type="caution">
    <text evidence="17">The sequence shown here is derived from an EMBL/GenBank/DDBJ whole genome shotgun (WGS) entry which is preliminary data.</text>
</comment>
<feature type="coiled-coil region" evidence="14">
    <location>
        <begin position="1488"/>
        <end position="1515"/>
    </location>
</feature>
<evidence type="ECO:0000256" key="11">
    <source>
        <dbReference type="ARBA" id="ARBA00023242"/>
    </source>
</evidence>
<feature type="coiled-coil region" evidence="14">
    <location>
        <begin position="1056"/>
        <end position="1086"/>
    </location>
</feature>
<keyword evidence="6" id="KW-1133">Transmembrane helix</keyword>
<evidence type="ECO:0000256" key="8">
    <source>
        <dbReference type="ARBA" id="ARBA00023136"/>
    </source>
</evidence>
<dbReference type="STRING" id="53326.A0A016X161"/>
<evidence type="ECO:0000256" key="15">
    <source>
        <dbReference type="SAM" id="MobiDB-lite"/>
    </source>
</evidence>
<dbReference type="GO" id="GO:0019894">
    <property type="term" value="F:kinesin binding"/>
    <property type="evidence" value="ECO:0007669"/>
    <property type="project" value="TreeGrafter"/>
</dbReference>
<evidence type="ECO:0000256" key="12">
    <source>
        <dbReference type="ARBA" id="ARBA00060457"/>
    </source>
</evidence>
<keyword evidence="4" id="KW-0812">Transmembrane</keyword>
<evidence type="ECO:0000256" key="14">
    <source>
        <dbReference type="SAM" id="Coils"/>
    </source>
</evidence>
<evidence type="ECO:0000256" key="1">
    <source>
        <dbReference type="ARBA" id="ARBA00004245"/>
    </source>
</evidence>
<evidence type="ECO:0000256" key="9">
    <source>
        <dbReference type="ARBA" id="ARBA00023203"/>
    </source>
</evidence>
<organism evidence="17 18">
    <name type="scientific">Ancylostoma ceylanicum</name>
    <dbReference type="NCBI Taxonomy" id="53326"/>
    <lineage>
        <taxon>Eukaryota</taxon>
        <taxon>Metazoa</taxon>
        <taxon>Ecdysozoa</taxon>
        <taxon>Nematoda</taxon>
        <taxon>Chromadorea</taxon>
        <taxon>Rhabditida</taxon>
        <taxon>Rhabditina</taxon>
        <taxon>Rhabditomorpha</taxon>
        <taxon>Strongyloidea</taxon>
        <taxon>Ancylostomatidae</taxon>
        <taxon>Ancylostomatinae</taxon>
        <taxon>Ancylostoma</taxon>
    </lineage>
</organism>
<evidence type="ECO:0000256" key="2">
    <source>
        <dbReference type="ARBA" id="ARBA00004528"/>
    </source>
</evidence>
<keyword evidence="10" id="KW-0206">Cytoskeleton</keyword>
<dbReference type="SMART" id="SM00033">
    <property type="entry name" value="CH"/>
    <property type="match status" value="2"/>
</dbReference>
<dbReference type="Pfam" id="PF00307">
    <property type="entry name" value="CH"/>
    <property type="match status" value="2"/>
</dbReference>
<keyword evidence="11" id="KW-0539">Nucleus</keyword>
<keyword evidence="8" id="KW-0472">Membrane</keyword>
<dbReference type="OrthoDB" id="18740at2759"/>
<keyword evidence="18" id="KW-1185">Reference proteome</keyword>
<dbReference type="EMBL" id="JARK01000033">
    <property type="protein sequence ID" value="EYC45262.1"/>
    <property type="molecule type" value="Genomic_DNA"/>
</dbReference>
<keyword evidence="7 14" id="KW-0175">Coiled coil</keyword>
<dbReference type="GO" id="GO:0048471">
    <property type="term" value="C:perinuclear region of cytoplasm"/>
    <property type="evidence" value="ECO:0007669"/>
    <property type="project" value="TreeGrafter"/>
</dbReference>
<protein>
    <recommendedName>
        <fullName evidence="16">Calponin-homology (CH) domain-containing protein</fullName>
    </recommendedName>
</protein>
<evidence type="ECO:0000256" key="13">
    <source>
        <dbReference type="ARBA" id="ARBA00060498"/>
    </source>
</evidence>
<feature type="domain" description="Calponin-homology (CH)" evidence="16">
    <location>
        <begin position="24"/>
        <end position="131"/>
    </location>
</feature>
<keyword evidence="9" id="KW-0009">Actin-binding</keyword>
<keyword evidence="5" id="KW-0677">Repeat</keyword>
<accession>A0A016X161</accession>
<dbReference type="Gene3D" id="1.10.418.10">
    <property type="entry name" value="Calponin-like domain"/>
    <property type="match status" value="2"/>
</dbReference>
<evidence type="ECO:0000256" key="4">
    <source>
        <dbReference type="ARBA" id="ARBA00022692"/>
    </source>
</evidence>
<dbReference type="PROSITE" id="PS00020">
    <property type="entry name" value="ACTININ_2"/>
    <property type="match status" value="1"/>
</dbReference>
<dbReference type="GO" id="GO:0005856">
    <property type="term" value="C:cytoskeleton"/>
    <property type="evidence" value="ECO:0007669"/>
    <property type="project" value="UniProtKB-SubCell"/>
</dbReference>
<dbReference type="GO" id="GO:0007010">
    <property type="term" value="P:cytoskeleton organization"/>
    <property type="evidence" value="ECO:0007669"/>
    <property type="project" value="TreeGrafter"/>
</dbReference>
<dbReference type="PANTHER" id="PTHR21524">
    <property type="entry name" value="SPECTRIN REPEAT CONTAINING NUCLEAR ENVELOPE PROTEIN 2"/>
    <property type="match status" value="1"/>
</dbReference>
<evidence type="ECO:0000256" key="6">
    <source>
        <dbReference type="ARBA" id="ARBA00022989"/>
    </source>
</evidence>
<dbReference type="PANTHER" id="PTHR21524:SF5">
    <property type="entry name" value="SPECTRIN REPEAT CONTAINING NUCLEAR ENVELOPE PROTEIN 2"/>
    <property type="match status" value="1"/>
</dbReference>
<dbReference type="InterPro" id="IPR036872">
    <property type="entry name" value="CH_dom_sf"/>
</dbReference>
<dbReference type="InterPro" id="IPR001715">
    <property type="entry name" value="CH_dom"/>
</dbReference>
<evidence type="ECO:0000256" key="5">
    <source>
        <dbReference type="ARBA" id="ARBA00022737"/>
    </source>
</evidence>
<comment type="subcellular location">
    <subcellularLocation>
        <location evidence="1">Cytoplasm</location>
        <location evidence="1">Cytoskeleton</location>
    </subcellularLocation>
    <subcellularLocation>
        <location evidence="12">Endomembrane system</location>
        <topology evidence="12">Single-pass type IV membrane protein</topology>
        <orientation evidence="12">Cytoplasmic side</orientation>
    </subcellularLocation>
    <subcellularLocation>
        <location evidence="2">Nucleus membrane</location>
        <topology evidence="2">Single-pass membrane protein</topology>
        <orientation evidence="2">Cytoplasmic side</orientation>
    </subcellularLocation>
    <subcellularLocation>
        <location evidence="13">Nucleus membrane</location>
        <topology evidence="13">Single-pass type IV membrane protein</topology>
    </subcellularLocation>
</comment>
<evidence type="ECO:0000313" key="17">
    <source>
        <dbReference type="EMBL" id="EYC45262.1"/>
    </source>
</evidence>
<proteinExistence type="predicted"/>
<dbReference type="SUPFAM" id="SSF47576">
    <property type="entry name" value="Calponin-homology domain, CH-domain"/>
    <property type="match status" value="1"/>
</dbReference>
<feature type="region of interest" description="Disordered" evidence="15">
    <location>
        <begin position="1634"/>
        <end position="1657"/>
    </location>
</feature>
<dbReference type="GO" id="GO:0003779">
    <property type="term" value="F:actin binding"/>
    <property type="evidence" value="ECO:0007669"/>
    <property type="project" value="UniProtKB-KW"/>
</dbReference>
<name>A0A016X161_9BILA</name>
<dbReference type="GO" id="GO:0007097">
    <property type="term" value="P:nuclear migration"/>
    <property type="evidence" value="ECO:0007669"/>
    <property type="project" value="TreeGrafter"/>
</dbReference>
<gene>
    <name evidence="17" type="primary">Acey_s0433.g1368</name>
    <name evidence="17" type="ORF">Y032_0433g1368</name>
</gene>
<dbReference type="PROSITE" id="PS00019">
    <property type="entry name" value="ACTININ_1"/>
    <property type="match status" value="1"/>
</dbReference>
<reference evidence="18" key="1">
    <citation type="journal article" date="2015" name="Nat. Genet.">
        <title>The genome and transcriptome of the zoonotic hookworm Ancylostoma ceylanicum identify infection-specific gene families.</title>
        <authorList>
            <person name="Schwarz E.M."/>
            <person name="Hu Y."/>
            <person name="Antoshechkin I."/>
            <person name="Miller M.M."/>
            <person name="Sternberg P.W."/>
            <person name="Aroian R.V."/>
        </authorList>
    </citation>
    <scope>NUCLEOTIDE SEQUENCE</scope>
    <source>
        <strain evidence="18">HY135</strain>
    </source>
</reference>
<feature type="domain" description="Calponin-homology (CH)" evidence="16">
    <location>
        <begin position="193"/>
        <end position="298"/>
    </location>
</feature>
<evidence type="ECO:0000259" key="16">
    <source>
        <dbReference type="PROSITE" id="PS50021"/>
    </source>
</evidence>
<dbReference type="GO" id="GO:0006997">
    <property type="term" value="P:nucleus organization"/>
    <property type="evidence" value="ECO:0007669"/>
    <property type="project" value="TreeGrafter"/>
</dbReference>
<evidence type="ECO:0000256" key="3">
    <source>
        <dbReference type="ARBA" id="ARBA00022490"/>
    </source>
</evidence>
<keyword evidence="3" id="KW-0963">Cytoplasm</keyword>
<evidence type="ECO:0000256" key="7">
    <source>
        <dbReference type="ARBA" id="ARBA00023054"/>
    </source>
</evidence>
<dbReference type="InterPro" id="IPR001589">
    <property type="entry name" value="Actinin_actin-bd_CS"/>
</dbReference>
<dbReference type="Proteomes" id="UP000024635">
    <property type="component" value="Unassembled WGS sequence"/>
</dbReference>
<sequence>MSRSPTARSPCCVCFKSSRNEDERAQKNTFTRWINLHLEEHSSSGRVNDLFEDIKDGVLLCHLIEVLTGEALQVCSPRVSKRVHHIANLTTALTVLRRRGLELVNNNASDIADGNPRIVLGLIWQIILHFQIETNMALLREWGWGSTSVQYSRETTPVRSPSSPIRSRLASLLSSGPSTSAESPKVSVKQMKSSVEQVMLRWINAEVAQRVNLRVENMDRDWKDGVMFSALVHRWKPDVIDMEKVRAAEPRENLENAFELAQKHLGIKRLLEVDDVLFQKPDKRSIITYVSQFIRAFGDSPPVEEPNVYAEFLEWLSHAYKLDLVNSEQGMYFRLRREFIEYRSVFNTIMATKLNFTVGELTEIQERWEIVRSNLEAAAASAEKRLPKPYSTLSAWTVTGQTIINTPLNLPSEDPHKCLTMLQKMISEHNRHFIEMAAKQEELGQATETGGLGGRPVAAEYVEPLRVRMAALAEEAPLKLATLKVLHAHYTVLAYLHDLEVKMNLWRSAESLQLLNRWIAEYNQLESENPRAKSNHNLETLRKTFASEPPTKLDAEGMMKTCSRRSDETLKAFESLKPKLQTLLVMWTEWETELLRLEDIAKDGIANRTNTMRDEMEAIRTIESKYDELVPLLSASARLASNQRLELLRMKVRHLSRFAATSRLVVDLVPSTSQKISKVTNVSEATASVQDIERNLRERSSAQAGSELQEGFEKMEMKRRLTSLRTAMPKMNAVEHYLEQLQEWLRSPDAYDRSKALDILDQLEKEIDTIEREAAPYVDCRFYRERLQICTAKLHGEGTSSTKNYPEPPIDKDYVKEVIARAELILTRRETNEDEVRASLNDMEDCNAVLRDWSSKRLDELRQRWEAKRREFELWEQSMDRIRQIDDSLQLSKPVESSEVGEELVTFCPQLDERHTEARRILHDKMELFRRLQNYYDAMKYLRNQNIAWNTITVAEIPKVSAELETLVERCDSEWENDALRLRADLLAISGSFFQLEFDRINEKLNLLTFEKEKLRDLMRIRLKYLDAARDFITSTDSSIDVTQMATPSDRHPDVENLTKDLCKNLEEKAERLRQLQDQAEMAISDLAISQLLKKFRRQLVGIADENTFDDAARNFESLITDKLPIADDPLQFLTIILQLKKQEEIESKAFEEVNELASADHEKTERDRLAAMYGSRQEQRKQLTLEYMYSYHDYLNALFHRHEDKAVQLINNRALEELQTFNDGEWKQWKEAVGELESVLDASMRVRFRPEFADLQRKAFSLDSKIARSIASSTKYRRHEEKLALKLAQFEAWLKAMEDDVSMVESMPAGEEQTIRLAQLLSSCISHQRLVGKLERLNVQNRDHVVQLCQRYYAIMSRLRRHNIEEGSLPLHVRTLVQAAPTQSQLSISSLASSEVMDRPESVLSASSSVDVGVASAESETPLEKSIGEIRRRLHLIIQSYNDGPKPLPVASSDYNLLLSSLEDISGLFVELPQANDARRGALENSLLHLQEHLNEIKSQMQQEIEEEVSLSEKEKEILLELSKLEQRVKSREVSDHNIIYDLDQLQTQMDLLRMIRSQPRRFVESDLIDREGSPSGKTRQKRKVLVMVTNTVTTIIQVVEERLLTIEAHSRDPVLQEKLALVKTNLRKLEEEASSSLPELSPGTSAAEQSHSPHLETETPAEMLYKDVPKNEAFAAAVVGVEQALDLAEDVNLENCDDQHVLSESLSLLERQQSSMDALSDIAEELSKSGYVEYIDTISALQERLNSVKMSLADRLSELRAGVSVHPVHTAEEEVLASHTKEGEFEKLAEDVRKAIDSAESIAFAEHTDLQLLNNAKQLLAAQEPSLSILADVADEKAKSGDADYIDIISSLTEQFNSVKYAIEDRLDQSGLEVRFN</sequence>
<evidence type="ECO:0000256" key="10">
    <source>
        <dbReference type="ARBA" id="ARBA00023212"/>
    </source>
</evidence>
<dbReference type="PROSITE" id="PS50021">
    <property type="entry name" value="CH"/>
    <property type="match status" value="2"/>
</dbReference>